<dbReference type="RefSeq" id="WP_084664746.1">
    <property type="nucleotide sequence ID" value="NZ_LT838272.1"/>
</dbReference>
<protein>
    <submittedName>
        <fullName evidence="2">Alpha-ribazole transporter</fullName>
    </submittedName>
</protein>
<keyword evidence="1" id="KW-0472">Membrane</keyword>
<dbReference type="Pfam" id="PF12822">
    <property type="entry name" value="ECF_trnsprt"/>
    <property type="match status" value="1"/>
</dbReference>
<keyword evidence="1" id="KW-0812">Transmembrane</keyword>
<dbReference type="Proteomes" id="UP000192569">
    <property type="component" value="Chromosome I"/>
</dbReference>
<dbReference type="EMBL" id="LT838272">
    <property type="protein sequence ID" value="SMB95163.1"/>
    <property type="molecule type" value="Genomic_DNA"/>
</dbReference>
<evidence type="ECO:0000313" key="2">
    <source>
        <dbReference type="EMBL" id="SMB95163.1"/>
    </source>
</evidence>
<proteinExistence type="predicted"/>
<feature type="transmembrane region" description="Helical" evidence="1">
    <location>
        <begin position="12"/>
        <end position="29"/>
    </location>
</feature>
<reference evidence="2 3" key="1">
    <citation type="submission" date="2017-04" db="EMBL/GenBank/DDBJ databases">
        <authorList>
            <person name="Afonso C.L."/>
            <person name="Miller P.J."/>
            <person name="Scott M.A."/>
            <person name="Spackman E."/>
            <person name="Goraichik I."/>
            <person name="Dimitrov K.M."/>
            <person name="Suarez D.L."/>
            <person name="Swayne D.E."/>
        </authorList>
    </citation>
    <scope>NUCLEOTIDE SEQUENCE [LARGE SCALE GENOMIC DNA]</scope>
    <source>
        <strain evidence="2 3">ToBE</strain>
    </source>
</reference>
<dbReference type="Gene3D" id="1.10.1760.20">
    <property type="match status" value="1"/>
</dbReference>
<dbReference type="GO" id="GO:0022857">
    <property type="term" value="F:transmembrane transporter activity"/>
    <property type="evidence" value="ECO:0007669"/>
    <property type="project" value="InterPro"/>
</dbReference>
<evidence type="ECO:0000256" key="1">
    <source>
        <dbReference type="SAM" id="Phobius"/>
    </source>
</evidence>
<feature type="transmembrane region" description="Helical" evidence="1">
    <location>
        <begin position="130"/>
        <end position="156"/>
    </location>
</feature>
<keyword evidence="1" id="KW-1133">Transmembrane helix</keyword>
<gene>
    <name evidence="2" type="ORF">SAMN00808754_1181</name>
</gene>
<dbReference type="STRING" id="698762.SAMN00808754_1181"/>
<dbReference type="OrthoDB" id="5431035at2"/>
<keyword evidence="3" id="KW-1185">Reference proteome</keyword>
<organism evidence="2 3">
    <name type="scientific">Thermanaeromonas toyohensis ToBE</name>
    <dbReference type="NCBI Taxonomy" id="698762"/>
    <lineage>
        <taxon>Bacteria</taxon>
        <taxon>Bacillati</taxon>
        <taxon>Bacillota</taxon>
        <taxon>Clostridia</taxon>
        <taxon>Neomoorellales</taxon>
        <taxon>Neomoorellaceae</taxon>
        <taxon>Thermanaeromonas</taxon>
    </lineage>
</organism>
<sequence>MLYTSWTARRIAYIAMFVALSAVGAYLKVPSFIGTPALDSFPGFLGALVLGPRDGALIAFLGHLFTALTAGFPLTLPLHLFIAAGMAVITALFAFLASYSVPVGAVTAIFLNSVLLPALFIPLPGFGKGFFIAVLVPLLVASTLNILVAIFVFAGLRPVFPNSWVLARRRRVKGHEEVSGSHTDRA</sequence>
<dbReference type="AlphaFoldDB" id="A0A1W1VPF9"/>
<dbReference type="InterPro" id="IPR024529">
    <property type="entry name" value="ECF_trnsprt_substrate-spec"/>
</dbReference>
<evidence type="ECO:0000313" key="3">
    <source>
        <dbReference type="Proteomes" id="UP000192569"/>
    </source>
</evidence>
<accession>A0A1W1VPF9</accession>
<name>A0A1W1VPF9_9FIRM</name>